<dbReference type="InterPro" id="IPR029481">
    <property type="entry name" value="ABC_trans_N"/>
</dbReference>
<sequence>MALSEGNGRQEDEEELRWAAIERLPTYERLRKGLLRQIVDDGSVTYNEVDVSKLGLQEKKQLMDGMLKVIEDDNEHFLTRIRDRIDRVGIEIPKIEVRFEHLTIEGKVYVGSRALPTLLNATLNTVEKILGFFRLAPSKKRKIQILKDVSSIVKPSSDLLMTLAVQSTGKITYCGHELNEFVPQKTCAYISHHDLHTGGMTVRETLDFSGRCLGVGKTYEMIKELERREKGARIKPDFDIDAFMKAVAVAGQETSLLTDYVLKFLSLFMASIPSILASNLHQTLRFAPISPKNTEML</sequence>
<reference evidence="3" key="1">
    <citation type="submission" date="2013-09" db="EMBL/GenBank/DDBJ databases">
        <title>Corchorus olitorius genome sequencing.</title>
        <authorList>
            <person name="Alam M."/>
            <person name="Haque M.S."/>
            <person name="Islam M.S."/>
            <person name="Emdad E.M."/>
            <person name="Islam M.M."/>
            <person name="Ahmed B."/>
            <person name="Halim A."/>
            <person name="Hossen Q.M.M."/>
            <person name="Hossain M.Z."/>
            <person name="Ahmed R."/>
            <person name="Khan M.M."/>
            <person name="Islam R."/>
            <person name="Rashid M.M."/>
            <person name="Khan S.A."/>
            <person name="Rahman M.S."/>
            <person name="Alam M."/>
            <person name="Yahiya A.S."/>
            <person name="Khan M.S."/>
            <person name="Azam M.S."/>
            <person name="Haque T."/>
            <person name="Lashkar M.Z.H."/>
            <person name="Akhand A.I."/>
            <person name="Morshed G."/>
            <person name="Roy S."/>
            <person name="Uddin K.S."/>
            <person name="Rabeya T."/>
            <person name="Hossain A.S."/>
            <person name="Chowdhury A."/>
            <person name="Snigdha A.R."/>
            <person name="Mortoza M.S."/>
            <person name="Matin S.A."/>
            <person name="Hoque S.M.E."/>
            <person name="Islam M.K."/>
            <person name="Roy D.K."/>
            <person name="Haider R."/>
            <person name="Moosa M.M."/>
            <person name="Elias S.M."/>
            <person name="Hasan A.M."/>
            <person name="Jahan S."/>
            <person name="Shafiuddin M."/>
            <person name="Mahmood N."/>
            <person name="Shommy N.S."/>
        </authorList>
    </citation>
    <scope>NUCLEOTIDE SEQUENCE [LARGE SCALE GENOMIC DNA]</scope>
    <source>
        <strain evidence="3">cv. O-4</strain>
    </source>
</reference>
<feature type="domain" description="Pleiotropic ABC efflux transporter N-terminal" evidence="1">
    <location>
        <begin position="72"/>
        <end position="121"/>
    </location>
</feature>
<accession>A0A1R3HD48</accession>
<dbReference type="AlphaFoldDB" id="A0A1R3HD48"/>
<dbReference type="OrthoDB" id="66620at2759"/>
<dbReference type="Proteomes" id="UP000187203">
    <property type="component" value="Unassembled WGS sequence"/>
</dbReference>
<evidence type="ECO:0000313" key="2">
    <source>
        <dbReference type="EMBL" id="OMO68268.1"/>
    </source>
</evidence>
<dbReference type="PANTHER" id="PTHR48040:SF42">
    <property type="entry name" value="ABC TRANSPORTER DOMAIN-CONTAINING PROTEIN"/>
    <property type="match status" value="1"/>
</dbReference>
<comment type="caution">
    <text evidence="2">The sequence shown here is derived from an EMBL/GenBank/DDBJ whole genome shotgun (WGS) entry which is preliminary data.</text>
</comment>
<dbReference type="EMBL" id="AWUE01020403">
    <property type="protein sequence ID" value="OMO68268.1"/>
    <property type="molecule type" value="Genomic_DNA"/>
</dbReference>
<organism evidence="2 3">
    <name type="scientific">Corchorus olitorius</name>
    <dbReference type="NCBI Taxonomy" id="93759"/>
    <lineage>
        <taxon>Eukaryota</taxon>
        <taxon>Viridiplantae</taxon>
        <taxon>Streptophyta</taxon>
        <taxon>Embryophyta</taxon>
        <taxon>Tracheophyta</taxon>
        <taxon>Spermatophyta</taxon>
        <taxon>Magnoliopsida</taxon>
        <taxon>eudicotyledons</taxon>
        <taxon>Gunneridae</taxon>
        <taxon>Pentapetalae</taxon>
        <taxon>rosids</taxon>
        <taxon>malvids</taxon>
        <taxon>Malvales</taxon>
        <taxon>Malvaceae</taxon>
        <taxon>Grewioideae</taxon>
        <taxon>Apeibeae</taxon>
        <taxon>Corchorus</taxon>
    </lineage>
</organism>
<keyword evidence="3" id="KW-1185">Reference proteome</keyword>
<dbReference type="STRING" id="93759.A0A1R3HD48"/>
<proteinExistence type="predicted"/>
<protein>
    <submittedName>
        <fullName evidence="2">Pleiotropic drug resistance protein 2</fullName>
    </submittedName>
</protein>
<name>A0A1R3HD48_9ROSI</name>
<evidence type="ECO:0000313" key="3">
    <source>
        <dbReference type="Proteomes" id="UP000187203"/>
    </source>
</evidence>
<evidence type="ECO:0000259" key="1">
    <source>
        <dbReference type="Pfam" id="PF14510"/>
    </source>
</evidence>
<gene>
    <name evidence="2" type="ORF">COLO4_29791</name>
</gene>
<dbReference type="Pfam" id="PF14510">
    <property type="entry name" value="ABC_trans_N"/>
    <property type="match status" value="1"/>
</dbReference>
<dbReference type="PANTHER" id="PTHR48040">
    <property type="entry name" value="PLEIOTROPIC DRUG RESISTANCE PROTEIN 1-LIKE ISOFORM X1"/>
    <property type="match status" value="1"/>
</dbReference>